<evidence type="ECO:0000256" key="5">
    <source>
        <dbReference type="ARBA" id="ARBA00022801"/>
    </source>
</evidence>
<dbReference type="Proteomes" id="UP000627369">
    <property type="component" value="Unassembled WGS sequence"/>
</dbReference>
<accession>A0A919L128</accession>
<evidence type="ECO:0000256" key="7">
    <source>
        <dbReference type="SAM" id="SignalP"/>
    </source>
</evidence>
<evidence type="ECO:0000256" key="1">
    <source>
        <dbReference type="ARBA" id="ARBA00007277"/>
    </source>
</evidence>
<feature type="chain" id="PRO_5039636233" description="glycerophosphodiester phosphodiesterase" evidence="7">
    <location>
        <begin position="41"/>
        <end position="758"/>
    </location>
</feature>
<feature type="domain" description="GP-PDE" evidence="8">
    <location>
        <begin position="432"/>
        <end position="757"/>
    </location>
</feature>
<dbReference type="PROSITE" id="PS51704">
    <property type="entry name" value="GP_PDE"/>
    <property type="match status" value="1"/>
</dbReference>
<dbReference type="Gene3D" id="3.20.20.190">
    <property type="entry name" value="Phosphatidylinositol (PI) phosphodiesterase"/>
    <property type="match status" value="1"/>
</dbReference>
<dbReference type="GO" id="GO:0042597">
    <property type="term" value="C:periplasmic space"/>
    <property type="evidence" value="ECO:0007669"/>
    <property type="project" value="TreeGrafter"/>
</dbReference>
<evidence type="ECO:0000313" key="10">
    <source>
        <dbReference type="Proteomes" id="UP000627369"/>
    </source>
</evidence>
<dbReference type="AlphaFoldDB" id="A0A919L128"/>
<evidence type="ECO:0000313" key="9">
    <source>
        <dbReference type="EMBL" id="GHH80097.1"/>
    </source>
</evidence>
<dbReference type="Pfam" id="PF03009">
    <property type="entry name" value="GDPD"/>
    <property type="match status" value="1"/>
</dbReference>
<dbReference type="CDD" id="cd08602">
    <property type="entry name" value="GDPD_ScGlpQ1_like"/>
    <property type="match status" value="1"/>
</dbReference>
<gene>
    <name evidence="9" type="ORF">GCM10017772_47430</name>
</gene>
<dbReference type="Pfam" id="PF13449">
    <property type="entry name" value="Phytase-like"/>
    <property type="match status" value="1"/>
</dbReference>
<dbReference type="PANTHER" id="PTHR43620:SF7">
    <property type="entry name" value="GLYCEROPHOSPHODIESTER PHOSPHODIESTERASE GDPD5-RELATED"/>
    <property type="match status" value="1"/>
</dbReference>
<evidence type="ECO:0000259" key="8">
    <source>
        <dbReference type="PROSITE" id="PS51704"/>
    </source>
</evidence>
<evidence type="ECO:0000256" key="6">
    <source>
        <dbReference type="ARBA" id="ARBA00047512"/>
    </source>
</evidence>
<dbReference type="GO" id="GO:0006629">
    <property type="term" value="P:lipid metabolic process"/>
    <property type="evidence" value="ECO:0007669"/>
    <property type="project" value="InterPro"/>
</dbReference>
<dbReference type="InterPro" id="IPR030395">
    <property type="entry name" value="GP_PDE_dom"/>
</dbReference>
<proteinExistence type="inferred from homology"/>
<name>A0A919L128_9MICO</name>
<dbReference type="EMBL" id="BNAS01000011">
    <property type="protein sequence ID" value="GHH80097.1"/>
    <property type="molecule type" value="Genomic_DNA"/>
</dbReference>
<protein>
    <recommendedName>
        <fullName evidence="2">glycerophosphodiester phosphodiesterase</fullName>
        <ecNumber evidence="2">3.1.4.46</ecNumber>
    </recommendedName>
</protein>
<evidence type="ECO:0000256" key="2">
    <source>
        <dbReference type="ARBA" id="ARBA00012247"/>
    </source>
</evidence>
<dbReference type="GO" id="GO:0006071">
    <property type="term" value="P:glycerol metabolic process"/>
    <property type="evidence" value="ECO:0007669"/>
    <property type="project" value="UniProtKB-KW"/>
</dbReference>
<dbReference type="GO" id="GO:0008889">
    <property type="term" value="F:glycerophosphodiester phosphodiesterase activity"/>
    <property type="evidence" value="ECO:0007669"/>
    <property type="project" value="UniProtKB-EC"/>
</dbReference>
<evidence type="ECO:0000256" key="4">
    <source>
        <dbReference type="ARBA" id="ARBA00022798"/>
    </source>
</evidence>
<keyword evidence="10" id="KW-1185">Reference proteome</keyword>
<keyword evidence="5" id="KW-0378">Hydrolase</keyword>
<reference evidence="9" key="2">
    <citation type="submission" date="2020-09" db="EMBL/GenBank/DDBJ databases">
        <authorList>
            <person name="Sun Q."/>
            <person name="Zhou Y."/>
        </authorList>
    </citation>
    <scope>NUCLEOTIDE SEQUENCE</scope>
    <source>
        <strain evidence="9">CGMCC 4.7398</strain>
    </source>
</reference>
<dbReference type="PANTHER" id="PTHR43620">
    <property type="entry name" value="GLYCEROPHOSPHORYL DIESTER PHOSPHODIESTERASE"/>
    <property type="match status" value="1"/>
</dbReference>
<keyword evidence="3 7" id="KW-0732">Signal</keyword>
<comment type="similarity">
    <text evidence="1">Belongs to the glycerophosphoryl diester phosphodiesterase family.</text>
</comment>
<dbReference type="SUPFAM" id="SSF51695">
    <property type="entry name" value="PLC-like phosphodiesterases"/>
    <property type="match status" value="1"/>
</dbReference>
<organism evidence="9 10">
    <name type="scientific">Promicromonospora soli</name>
    <dbReference type="NCBI Taxonomy" id="2035533"/>
    <lineage>
        <taxon>Bacteria</taxon>
        <taxon>Bacillati</taxon>
        <taxon>Actinomycetota</taxon>
        <taxon>Actinomycetes</taxon>
        <taxon>Micrococcales</taxon>
        <taxon>Promicromonosporaceae</taxon>
        <taxon>Promicromonospora</taxon>
    </lineage>
</organism>
<keyword evidence="4" id="KW-0319">Glycerol metabolism</keyword>
<reference evidence="9" key="1">
    <citation type="journal article" date="2014" name="Int. J. Syst. Evol. Microbiol.">
        <title>Complete genome sequence of Corynebacterium casei LMG S-19264T (=DSM 44701T), isolated from a smear-ripened cheese.</title>
        <authorList>
            <consortium name="US DOE Joint Genome Institute (JGI-PGF)"/>
            <person name="Walter F."/>
            <person name="Albersmeier A."/>
            <person name="Kalinowski J."/>
            <person name="Ruckert C."/>
        </authorList>
    </citation>
    <scope>NUCLEOTIDE SEQUENCE</scope>
    <source>
        <strain evidence="9">CGMCC 4.7398</strain>
    </source>
</reference>
<dbReference type="EC" id="3.1.4.46" evidence="2"/>
<comment type="caution">
    <text evidence="9">The sequence shown here is derived from an EMBL/GenBank/DDBJ whole genome shotgun (WGS) entry which is preliminary data.</text>
</comment>
<sequence>MSVAPTWLARMSTLMRSRAARVVAAAAAAALLLPAAVAVAGPRSGPVPGPEHHAGSYLAATLAGRATLSADYLAEGPPSGAAASPANGRQGPWDGQVIPGFSAMVDNHDGTFWAQPDNGFGAKGNSADFLLRSYLVRPQWDTGRKGAGEIDVLDFIEYNDRNDILDFDIVHEDTDERLLTGADFDIESLVRAADGTFWVGEEFGPFLLHFDADGTLLEAPYEFPDGKSPANPYLQPGETPNVRSSRGFEAMAAAGRYLYPVVEGALADDADARRRWIYQFDTRRGEYTGKRWAYQTDQQANVIGDAFATGPDSMLLIERDDFEGDQSVTKRVYEVDLDRTDRDGFVRKELVVDALRIENPRGIDAGEGYGLGDTFALPVQSFETVLFVDRNTLLIGNDNNYPGNDARITGTPDDTEMALVDLTKEPVTDDGVTVVGHRGASGYRPEHTLASYETAINQCADYIEPDVVSTKDGVLVARHENEISGTTNVATHPEFADRRTTKTIDGAQITGWFTEDFTLAELRTLRAKERLPQVRPQNTPFDGLYLIPTLDEVLDLARNSRTCDGAPVGVYPETKHPSYFDSAGLSLEEPLVAELRRNGFDRAGAPVIVQSFEVGNLQDLDQMTDVPLGQLISSSGAPYDFVAAGDPRTYADMATPEGLADIAAYADGIGAEKSVLIPRNQDGTLAAPSPVIGDAHAVGLEVHAWTFRRENQFLAADFRSSGDPNGIGDMVGEVQVFLDAGLDGFFTDNPDLGVAAVR</sequence>
<evidence type="ECO:0000256" key="3">
    <source>
        <dbReference type="ARBA" id="ARBA00022729"/>
    </source>
</evidence>
<dbReference type="InterPro" id="IPR027372">
    <property type="entry name" value="Phytase-like_dom"/>
</dbReference>
<dbReference type="InterPro" id="IPR017946">
    <property type="entry name" value="PLC-like_Pdiesterase_TIM-brl"/>
</dbReference>
<feature type="signal peptide" evidence="7">
    <location>
        <begin position="1"/>
        <end position="40"/>
    </location>
</feature>
<comment type="catalytic activity">
    <reaction evidence="6">
        <text>a sn-glycero-3-phosphodiester + H2O = an alcohol + sn-glycerol 3-phosphate + H(+)</text>
        <dbReference type="Rhea" id="RHEA:12969"/>
        <dbReference type="ChEBI" id="CHEBI:15377"/>
        <dbReference type="ChEBI" id="CHEBI:15378"/>
        <dbReference type="ChEBI" id="CHEBI:30879"/>
        <dbReference type="ChEBI" id="CHEBI:57597"/>
        <dbReference type="ChEBI" id="CHEBI:83408"/>
        <dbReference type="EC" id="3.1.4.46"/>
    </reaction>
</comment>